<name>A0AAF0YLA8_9STAP</name>
<feature type="domain" description="Major facilitator superfamily (MFS) profile" evidence="8">
    <location>
        <begin position="175"/>
        <end position="402"/>
    </location>
</feature>
<dbReference type="CDD" id="cd06173">
    <property type="entry name" value="MFS_MefA_like"/>
    <property type="match status" value="1"/>
</dbReference>
<evidence type="ECO:0000256" key="5">
    <source>
        <dbReference type="ARBA" id="ARBA00022989"/>
    </source>
</evidence>
<feature type="transmembrane region" description="Helical" evidence="7">
    <location>
        <begin position="37"/>
        <end position="59"/>
    </location>
</feature>
<comment type="subcellular location">
    <subcellularLocation>
        <location evidence="1">Cell membrane</location>
        <topology evidence="1">Multi-pass membrane protein</topology>
    </subcellularLocation>
</comment>
<gene>
    <name evidence="9" type="ORF">CJ229_006900</name>
</gene>
<evidence type="ECO:0000256" key="6">
    <source>
        <dbReference type="ARBA" id="ARBA00023136"/>
    </source>
</evidence>
<feature type="transmembrane region" description="Helical" evidence="7">
    <location>
        <begin position="99"/>
        <end position="117"/>
    </location>
</feature>
<reference evidence="9 10" key="2">
    <citation type="submission" date="2023-10" db="EMBL/GenBank/DDBJ databases">
        <authorList>
            <person name="Choi B."/>
        </authorList>
    </citation>
    <scope>NUCLEOTIDE SEQUENCE [LARGE SCALE GENOMIC DNA]</scope>
    <source>
        <strain evidence="9 10">UMB0959</strain>
    </source>
</reference>
<keyword evidence="3" id="KW-1003">Cell membrane</keyword>
<dbReference type="InterPro" id="IPR020846">
    <property type="entry name" value="MFS_dom"/>
</dbReference>
<feature type="transmembrane region" description="Helical" evidence="7">
    <location>
        <begin position="149"/>
        <end position="169"/>
    </location>
</feature>
<keyword evidence="2" id="KW-0813">Transport</keyword>
<dbReference type="EMBL" id="CP136964">
    <property type="protein sequence ID" value="WOS95819.1"/>
    <property type="molecule type" value="Genomic_DNA"/>
</dbReference>
<dbReference type="InterPro" id="IPR010290">
    <property type="entry name" value="TM_effector"/>
</dbReference>
<keyword evidence="10" id="KW-1185">Reference proteome</keyword>
<accession>A0AAF0YLA8</accession>
<organism evidence="9 10">
    <name type="scientific">Nosocomiicoccus massiliensis</name>
    <dbReference type="NCBI Taxonomy" id="1232430"/>
    <lineage>
        <taxon>Bacteria</taxon>
        <taxon>Bacillati</taxon>
        <taxon>Bacillota</taxon>
        <taxon>Bacilli</taxon>
        <taxon>Bacillales</taxon>
        <taxon>Staphylococcaceae</taxon>
        <taxon>Nosocomiicoccus</taxon>
    </lineage>
</organism>
<feature type="transmembrane region" description="Helical" evidence="7">
    <location>
        <begin position="348"/>
        <end position="366"/>
    </location>
</feature>
<keyword evidence="4 7" id="KW-0812">Transmembrane</keyword>
<feature type="transmembrane region" description="Helical" evidence="7">
    <location>
        <begin position="12"/>
        <end position="31"/>
    </location>
</feature>
<feature type="transmembrane region" description="Helical" evidence="7">
    <location>
        <begin position="223"/>
        <end position="243"/>
    </location>
</feature>
<dbReference type="KEGG" id="nmy:CJ229_006900"/>
<evidence type="ECO:0000313" key="9">
    <source>
        <dbReference type="EMBL" id="WOS95819.1"/>
    </source>
</evidence>
<feature type="transmembrane region" description="Helical" evidence="7">
    <location>
        <begin position="255"/>
        <end position="274"/>
    </location>
</feature>
<feature type="transmembrane region" description="Helical" evidence="7">
    <location>
        <begin position="286"/>
        <end position="305"/>
    </location>
</feature>
<feature type="transmembrane region" description="Helical" evidence="7">
    <location>
        <begin position="311"/>
        <end position="336"/>
    </location>
</feature>
<dbReference type="PANTHER" id="PTHR23513">
    <property type="entry name" value="INTEGRAL MEMBRANE EFFLUX PROTEIN-RELATED"/>
    <property type="match status" value="1"/>
</dbReference>
<keyword evidence="5 7" id="KW-1133">Transmembrane helix</keyword>
<dbReference type="GO" id="GO:0005886">
    <property type="term" value="C:plasma membrane"/>
    <property type="evidence" value="ECO:0007669"/>
    <property type="project" value="UniProtKB-SubCell"/>
</dbReference>
<dbReference type="RefSeq" id="WP_102167114.1">
    <property type="nucleotide sequence ID" value="NZ_CP136964.1"/>
</dbReference>
<protein>
    <submittedName>
        <fullName evidence="9">MFS transporter</fullName>
    </submittedName>
</protein>
<evidence type="ECO:0000256" key="2">
    <source>
        <dbReference type="ARBA" id="ARBA00022448"/>
    </source>
</evidence>
<evidence type="ECO:0000313" key="10">
    <source>
        <dbReference type="Proteomes" id="UP000243626"/>
    </source>
</evidence>
<dbReference type="SUPFAM" id="SSF103473">
    <property type="entry name" value="MFS general substrate transporter"/>
    <property type="match status" value="1"/>
</dbReference>
<dbReference type="AlphaFoldDB" id="A0AAF0YLA8"/>
<feature type="transmembrane region" description="Helical" evidence="7">
    <location>
        <begin position="71"/>
        <end position="93"/>
    </location>
</feature>
<dbReference type="GO" id="GO:0022857">
    <property type="term" value="F:transmembrane transporter activity"/>
    <property type="evidence" value="ECO:0007669"/>
    <property type="project" value="InterPro"/>
</dbReference>
<evidence type="ECO:0000256" key="3">
    <source>
        <dbReference type="ARBA" id="ARBA00022475"/>
    </source>
</evidence>
<proteinExistence type="predicted"/>
<feature type="transmembrane region" description="Helical" evidence="7">
    <location>
        <begin position="175"/>
        <end position="194"/>
    </location>
</feature>
<keyword evidence="6 7" id="KW-0472">Membrane</keyword>
<feature type="transmembrane region" description="Helical" evidence="7">
    <location>
        <begin position="372"/>
        <end position="391"/>
    </location>
</feature>
<dbReference type="Pfam" id="PF05977">
    <property type="entry name" value="MFS_3"/>
    <property type="match status" value="1"/>
</dbReference>
<dbReference type="PROSITE" id="PS50850">
    <property type="entry name" value="MFS"/>
    <property type="match status" value="1"/>
</dbReference>
<evidence type="ECO:0000256" key="1">
    <source>
        <dbReference type="ARBA" id="ARBA00004651"/>
    </source>
</evidence>
<reference evidence="10" key="1">
    <citation type="submission" date="2017-09" db="EMBL/GenBank/DDBJ databases">
        <title>Bacterial strain isolated from the female urinary microbiota.</title>
        <authorList>
            <person name="Thomas-White K."/>
            <person name="Kumar N."/>
            <person name="Forster S."/>
            <person name="Putonti C."/>
            <person name="Lawley T."/>
            <person name="Wolfe A.J."/>
        </authorList>
    </citation>
    <scope>NUCLEOTIDE SEQUENCE [LARGE SCALE GENOMIC DNA]</scope>
    <source>
        <strain evidence="10">UMB0959</strain>
    </source>
</reference>
<evidence type="ECO:0000256" key="7">
    <source>
        <dbReference type="SAM" id="Phobius"/>
    </source>
</evidence>
<dbReference type="Proteomes" id="UP000243626">
    <property type="component" value="Chromosome"/>
</dbReference>
<sequence>MKNNIRIFVTNNFITTLGNSIFTIILMWHVYELTSSAVYTAIIGSMGHVIGFFLGPLAGVIADRSNKPLNLLIKTLYFNAIIVILLVLSITFASENFEIVSIIILVLIREIIFNFQYPSQTRVLPLIVSSDLITKLIGYRSVTSNIASIIGNSVAGFIISIIGVIGGLLLNSFTFFISSLLLSFISIINSNMITKENTIIKPSLKDEFLDGLKYLWNQKDIRIIAIIASLLNITSMVGPMFVVYFNDFINAGPEFYGVFNAIIGIGSIVAGISIHKINKSFKNSTIVIVGWSILSISLLLMFFSINITVIIIIAFLLGFSLTSPNIVFSSIQILAIPDHYRGRVTTTIRSLSVSLIPLSNILGGIIADLIGVNFVFLIAGMWQILIVIITIKHKNIFNTNYS</sequence>
<dbReference type="PANTHER" id="PTHR23513:SF11">
    <property type="entry name" value="STAPHYLOFERRIN A TRANSPORTER"/>
    <property type="match status" value="1"/>
</dbReference>
<dbReference type="InterPro" id="IPR036259">
    <property type="entry name" value="MFS_trans_sf"/>
</dbReference>
<evidence type="ECO:0000256" key="4">
    <source>
        <dbReference type="ARBA" id="ARBA00022692"/>
    </source>
</evidence>
<evidence type="ECO:0000259" key="8">
    <source>
        <dbReference type="PROSITE" id="PS50850"/>
    </source>
</evidence>
<dbReference type="Gene3D" id="1.20.1250.20">
    <property type="entry name" value="MFS general substrate transporter like domains"/>
    <property type="match status" value="1"/>
</dbReference>